<dbReference type="EMBL" id="CP060789">
    <property type="protein sequence ID" value="QNP56470.1"/>
    <property type="molecule type" value="Genomic_DNA"/>
</dbReference>
<evidence type="ECO:0000313" key="3">
    <source>
        <dbReference type="Proteomes" id="UP000516117"/>
    </source>
</evidence>
<protein>
    <submittedName>
        <fullName evidence="2">Uncharacterized protein</fullName>
    </submittedName>
</protein>
<evidence type="ECO:0000256" key="1">
    <source>
        <dbReference type="SAM" id="Phobius"/>
    </source>
</evidence>
<evidence type="ECO:0000313" key="2">
    <source>
        <dbReference type="EMBL" id="QNP56470.1"/>
    </source>
</evidence>
<keyword evidence="1" id="KW-1133">Transmembrane helix</keyword>
<keyword evidence="1" id="KW-0812">Transmembrane</keyword>
<accession>A0A7H0H7F4</accession>
<proteinExistence type="predicted"/>
<feature type="transmembrane region" description="Helical" evidence="1">
    <location>
        <begin position="29"/>
        <end position="48"/>
    </location>
</feature>
<keyword evidence="3" id="KW-1185">Reference proteome</keyword>
<feature type="transmembrane region" description="Helical" evidence="1">
    <location>
        <begin position="54"/>
        <end position="73"/>
    </location>
</feature>
<keyword evidence="1" id="KW-0472">Membrane</keyword>
<feature type="transmembrane region" description="Helical" evidence="1">
    <location>
        <begin position="6"/>
        <end position="24"/>
    </location>
</feature>
<sequence>MVPPVLLAAGVGGIVAGLAVHYLLSRWAAWAGLIVPVVFCAFMGWVMTTHPVGQLLDFAILALGLLLLLTYWGRGRASAKARRAAVESTLVPTSSANNVE</sequence>
<gene>
    <name evidence="2" type="ORF">H9L22_03295</name>
</gene>
<dbReference type="Proteomes" id="UP000516117">
    <property type="component" value="Chromosome"/>
</dbReference>
<organism evidence="2 3">
    <name type="scientific">Tessaracoccus defluvii</name>
    <dbReference type="NCBI Taxonomy" id="1285901"/>
    <lineage>
        <taxon>Bacteria</taxon>
        <taxon>Bacillati</taxon>
        <taxon>Actinomycetota</taxon>
        <taxon>Actinomycetes</taxon>
        <taxon>Propionibacteriales</taxon>
        <taxon>Propionibacteriaceae</taxon>
        <taxon>Tessaracoccus</taxon>
    </lineage>
</organism>
<dbReference type="KEGG" id="tdf:H9L22_03295"/>
<name>A0A7H0H7F4_9ACTN</name>
<dbReference type="AlphaFoldDB" id="A0A7H0H7F4"/>
<reference evidence="2 3" key="1">
    <citation type="submission" date="2020-08" db="EMBL/GenBank/DDBJ databases">
        <title>Genome sequence of Tessaracoccus defluvii JCM 17540T.</title>
        <authorList>
            <person name="Hyun D.-W."/>
            <person name="Bae J.-W."/>
        </authorList>
    </citation>
    <scope>NUCLEOTIDE SEQUENCE [LARGE SCALE GENOMIC DNA]</scope>
    <source>
        <strain evidence="2 3">JCM 17540</strain>
    </source>
</reference>
<dbReference type="RefSeq" id="WP_187721579.1">
    <property type="nucleotide sequence ID" value="NZ_BAABBL010000001.1"/>
</dbReference>